<dbReference type="AlphaFoldDB" id="A0A3N2D9L2"/>
<evidence type="ECO:0000313" key="3">
    <source>
        <dbReference type="EMBL" id="ROR96328.1"/>
    </source>
</evidence>
<evidence type="ECO:0000313" key="4">
    <source>
        <dbReference type="Proteomes" id="UP000275356"/>
    </source>
</evidence>
<dbReference type="RefSeq" id="WP_123738520.1">
    <property type="nucleotide sequence ID" value="NZ_CALFQU010000004.1"/>
</dbReference>
<evidence type="ECO:0000259" key="2">
    <source>
        <dbReference type="PROSITE" id="PS51819"/>
    </source>
</evidence>
<dbReference type="SUPFAM" id="SSF54593">
    <property type="entry name" value="Glyoxalase/Bleomycin resistance protein/Dihydroxybiphenyl dioxygenase"/>
    <property type="match status" value="1"/>
</dbReference>
<organism evidence="3 4">
    <name type="scientific">Salana multivorans</name>
    <dbReference type="NCBI Taxonomy" id="120377"/>
    <lineage>
        <taxon>Bacteria</taxon>
        <taxon>Bacillati</taxon>
        <taxon>Actinomycetota</taxon>
        <taxon>Actinomycetes</taxon>
        <taxon>Micrococcales</taxon>
        <taxon>Beutenbergiaceae</taxon>
        <taxon>Salana</taxon>
    </lineage>
</organism>
<dbReference type="Pfam" id="PF13669">
    <property type="entry name" value="Glyoxalase_4"/>
    <property type="match status" value="1"/>
</dbReference>
<reference evidence="3 4" key="1">
    <citation type="submission" date="2018-11" db="EMBL/GenBank/DDBJ databases">
        <title>Sequencing the genomes of 1000 actinobacteria strains.</title>
        <authorList>
            <person name="Klenk H.-P."/>
        </authorList>
    </citation>
    <scope>NUCLEOTIDE SEQUENCE [LARGE SCALE GENOMIC DNA]</scope>
    <source>
        <strain evidence="3 4">DSM 13521</strain>
    </source>
</reference>
<feature type="domain" description="VOC" evidence="2">
    <location>
        <begin position="5"/>
        <end position="141"/>
    </location>
</feature>
<protein>
    <submittedName>
        <fullName evidence="3">Methylmalonyl-CoA epimerase</fullName>
    </submittedName>
</protein>
<dbReference type="EMBL" id="RKHQ01000001">
    <property type="protein sequence ID" value="ROR96328.1"/>
    <property type="molecule type" value="Genomic_DNA"/>
</dbReference>
<dbReference type="InterPro" id="IPR037523">
    <property type="entry name" value="VOC_core"/>
</dbReference>
<accession>A0A3N2D9L2</accession>
<sequence length="171" mass="18999">MSARLIHHIGILVPDLEGAIELWSAITGYTFGPIHRYRSTHYVDDSDPTPHFHDARLSFSVEGAPHIELLEATGEGTHSLAQAGVHHLAFTEILELDDEIERLAQLGVTVNGVDRNPQGEPLLFFTEPRTTSRVRVEFVAPLDHPNVMDDGSPLWRDPATGRLDPWGPRDS</sequence>
<proteinExistence type="predicted"/>
<keyword evidence="4" id="KW-1185">Reference proteome</keyword>
<dbReference type="OrthoDB" id="2613830at2"/>
<dbReference type="Gene3D" id="3.10.180.10">
    <property type="entry name" value="2,3-Dihydroxybiphenyl 1,2-Dioxygenase, domain 1"/>
    <property type="match status" value="1"/>
</dbReference>
<comment type="caution">
    <text evidence="3">The sequence shown here is derived from an EMBL/GenBank/DDBJ whole genome shotgun (WGS) entry which is preliminary data.</text>
</comment>
<dbReference type="InterPro" id="IPR029068">
    <property type="entry name" value="Glyas_Bleomycin-R_OHBP_Dase"/>
</dbReference>
<dbReference type="PROSITE" id="PS51819">
    <property type="entry name" value="VOC"/>
    <property type="match status" value="1"/>
</dbReference>
<gene>
    <name evidence="3" type="ORF">EDD28_0911</name>
</gene>
<feature type="region of interest" description="Disordered" evidence="1">
    <location>
        <begin position="148"/>
        <end position="171"/>
    </location>
</feature>
<evidence type="ECO:0000256" key="1">
    <source>
        <dbReference type="SAM" id="MobiDB-lite"/>
    </source>
</evidence>
<name>A0A3N2D9L2_9MICO</name>
<dbReference type="Proteomes" id="UP000275356">
    <property type="component" value="Unassembled WGS sequence"/>
</dbReference>